<dbReference type="Gene3D" id="1.20.1250.20">
    <property type="entry name" value="MFS general substrate transporter like domains"/>
    <property type="match status" value="1"/>
</dbReference>
<keyword evidence="3 6" id="KW-0812">Transmembrane</keyword>
<feature type="transmembrane region" description="Helical" evidence="6">
    <location>
        <begin position="42"/>
        <end position="61"/>
    </location>
</feature>
<feature type="transmembrane region" description="Helical" evidence="6">
    <location>
        <begin position="293"/>
        <end position="310"/>
    </location>
</feature>
<keyword evidence="5 6" id="KW-0472">Membrane</keyword>
<dbReference type="KEGG" id="toc:Toce_1755"/>
<dbReference type="PANTHER" id="PTHR23530:SF1">
    <property type="entry name" value="PERMEASE, MAJOR FACILITATOR SUPERFAMILY-RELATED"/>
    <property type="match status" value="1"/>
</dbReference>
<dbReference type="GO" id="GO:0022857">
    <property type="term" value="F:transmembrane transporter activity"/>
    <property type="evidence" value="ECO:0007669"/>
    <property type="project" value="InterPro"/>
</dbReference>
<dbReference type="STRING" id="555079.Toce_1755"/>
<dbReference type="PANTHER" id="PTHR23530">
    <property type="entry name" value="TRANSPORT PROTEIN-RELATED"/>
    <property type="match status" value="1"/>
</dbReference>
<dbReference type="InterPro" id="IPR036259">
    <property type="entry name" value="MFS_trans_sf"/>
</dbReference>
<evidence type="ECO:0000313" key="8">
    <source>
        <dbReference type="EMBL" id="ADL08489.1"/>
    </source>
</evidence>
<evidence type="ECO:0000259" key="7">
    <source>
        <dbReference type="PROSITE" id="PS50850"/>
    </source>
</evidence>
<dbReference type="InterPro" id="IPR053160">
    <property type="entry name" value="MFS_DHA3_Transporter"/>
</dbReference>
<protein>
    <submittedName>
        <fullName evidence="8">Major facilitator superfamily MFS_1</fullName>
    </submittedName>
</protein>
<dbReference type="Pfam" id="PF07690">
    <property type="entry name" value="MFS_1"/>
    <property type="match status" value="1"/>
</dbReference>
<dbReference type="OrthoDB" id="9816124at2"/>
<feature type="transmembrane region" description="Helical" evidence="6">
    <location>
        <begin position="261"/>
        <end position="281"/>
    </location>
</feature>
<feature type="transmembrane region" description="Helical" evidence="6">
    <location>
        <begin position="382"/>
        <end position="399"/>
    </location>
</feature>
<feature type="transmembrane region" description="Helical" evidence="6">
    <location>
        <begin position="170"/>
        <end position="187"/>
    </location>
</feature>
<dbReference type="Proteomes" id="UP000000272">
    <property type="component" value="Chromosome"/>
</dbReference>
<feature type="transmembrane region" description="Helical" evidence="6">
    <location>
        <begin position="316"/>
        <end position="333"/>
    </location>
</feature>
<dbReference type="HOGENOM" id="CLU_046685_2_1_9"/>
<feature type="transmembrane region" description="Helical" evidence="6">
    <location>
        <begin position="354"/>
        <end position="376"/>
    </location>
</feature>
<dbReference type="PROSITE" id="PS50850">
    <property type="entry name" value="MFS"/>
    <property type="match status" value="1"/>
</dbReference>
<keyword evidence="9" id="KW-1185">Reference proteome</keyword>
<accession>D9RYR5</accession>
<dbReference type="InterPro" id="IPR011701">
    <property type="entry name" value="MFS"/>
</dbReference>
<evidence type="ECO:0000256" key="5">
    <source>
        <dbReference type="ARBA" id="ARBA00023136"/>
    </source>
</evidence>
<feature type="transmembrane region" description="Helical" evidence="6">
    <location>
        <begin position="73"/>
        <end position="92"/>
    </location>
</feature>
<dbReference type="GO" id="GO:0005886">
    <property type="term" value="C:plasma membrane"/>
    <property type="evidence" value="ECO:0007669"/>
    <property type="project" value="UniProtKB-SubCell"/>
</dbReference>
<name>D9RYR5_THEOJ</name>
<dbReference type="SUPFAM" id="SSF103473">
    <property type="entry name" value="MFS general substrate transporter"/>
    <property type="match status" value="1"/>
</dbReference>
<gene>
    <name evidence="8" type="ordered locus">Toce_1755</name>
</gene>
<comment type="subcellular location">
    <subcellularLocation>
        <location evidence="1">Cell membrane</location>
        <topology evidence="1">Multi-pass membrane protein</topology>
    </subcellularLocation>
</comment>
<reference evidence="8 9" key="1">
    <citation type="journal article" date="2010" name="Stand. Genomic Sci.">
        <title>Complete genome sequence of Thermosediminibacter oceani type strain (JW/IW-1228P).</title>
        <authorList>
            <person name="Pitluck S."/>
            <person name="Yasawong M."/>
            <person name="Munk C."/>
            <person name="Nolan M."/>
            <person name="Lapidus A."/>
            <person name="Lucas S."/>
            <person name="Glavina Del Rio T."/>
            <person name="Tice H."/>
            <person name="Cheng J.F."/>
            <person name="Bruce D."/>
            <person name="Detter C."/>
            <person name="Tapia R."/>
            <person name="Han C."/>
            <person name="Goodwin L."/>
            <person name="Liolios K."/>
            <person name="Ivanova N."/>
            <person name="Mavromatis K."/>
            <person name="Mikhailova N."/>
            <person name="Pati A."/>
            <person name="Chen A."/>
            <person name="Palaniappan K."/>
            <person name="Land M."/>
            <person name="Hauser L."/>
            <person name="Chang Y.J."/>
            <person name="Jeffries C.D."/>
            <person name="Rohde M."/>
            <person name="Spring S."/>
            <person name="Sikorski J."/>
            <person name="Goker M."/>
            <person name="Woyke T."/>
            <person name="Bristow J."/>
            <person name="Eisen J.A."/>
            <person name="Markowitz V."/>
            <person name="Hugenholtz P."/>
            <person name="Kyrpides N.C."/>
            <person name="Klenk H.P."/>
        </authorList>
    </citation>
    <scope>NUCLEOTIDE SEQUENCE [LARGE SCALE GENOMIC DNA]</scope>
    <source>
        <strain evidence="9">ATCC BAA-1034 / DSM 16646 / JW/IW-1228P</strain>
    </source>
</reference>
<evidence type="ECO:0000256" key="3">
    <source>
        <dbReference type="ARBA" id="ARBA00022692"/>
    </source>
</evidence>
<dbReference type="RefSeq" id="WP_013276511.1">
    <property type="nucleotide sequence ID" value="NC_014377.1"/>
</dbReference>
<dbReference type="AlphaFoldDB" id="D9RYR5"/>
<evidence type="ECO:0000256" key="2">
    <source>
        <dbReference type="ARBA" id="ARBA00022448"/>
    </source>
</evidence>
<evidence type="ECO:0000256" key="4">
    <source>
        <dbReference type="ARBA" id="ARBA00022989"/>
    </source>
</evidence>
<feature type="domain" description="Major facilitator superfamily (MFS) profile" evidence="7">
    <location>
        <begin position="11"/>
        <end position="407"/>
    </location>
</feature>
<sequence>MKVIKSSPPETVEIYYLLNLLFSIHLGFIGATYVLFFYNFGISKLITNVLSSLFMVSVFVMEIPTGAYADAFGYRKTLILAGLFLSIAMLLFSIGNNILIFGIAQILWGVSFAFESGALDAWMVNNSCLTGPDLDKIFIKAGKINNISMIISGLLGGYLANINIALPWKLSLISASIYVILVALYVNKPVRSVEPEKNINKLDFKNGIYKILSVIVTSKNYILKIPLLKYIIEFNMILSFCFSPVFVYWSPYLKSLSNEGFWLLGWIWVFIKISNLAGNLIIEYIPKSGNYRLNILFVATVCVSIVLSIASLSKKFITALIMFLLFETLLGIIQPLQKGYINEFITDAERATLLSLDSMLSRAANFLSLIIMGLIGDLTSMQTTWLISAGILIVNLIIIKKLNHYQKDVVEDSVSQT</sequence>
<dbReference type="eggNOG" id="COG2814">
    <property type="taxonomic scope" value="Bacteria"/>
</dbReference>
<feature type="transmembrane region" description="Helical" evidence="6">
    <location>
        <begin position="144"/>
        <end position="164"/>
    </location>
</feature>
<keyword evidence="4 6" id="KW-1133">Transmembrane helix</keyword>
<organism evidence="8 9">
    <name type="scientific">Thermosediminibacter oceani (strain ATCC BAA-1034 / DSM 16646 / JW/IW-1228P)</name>
    <dbReference type="NCBI Taxonomy" id="555079"/>
    <lineage>
        <taxon>Bacteria</taxon>
        <taxon>Bacillati</taxon>
        <taxon>Bacillota</taxon>
        <taxon>Clostridia</taxon>
        <taxon>Thermosediminibacterales</taxon>
        <taxon>Thermosediminibacteraceae</taxon>
        <taxon>Thermosediminibacter</taxon>
    </lineage>
</organism>
<dbReference type="InterPro" id="IPR020846">
    <property type="entry name" value="MFS_dom"/>
</dbReference>
<evidence type="ECO:0000313" key="9">
    <source>
        <dbReference type="Proteomes" id="UP000000272"/>
    </source>
</evidence>
<feature type="transmembrane region" description="Helical" evidence="6">
    <location>
        <begin position="227"/>
        <end position="249"/>
    </location>
</feature>
<evidence type="ECO:0000256" key="6">
    <source>
        <dbReference type="SAM" id="Phobius"/>
    </source>
</evidence>
<keyword evidence="2" id="KW-0813">Transport</keyword>
<proteinExistence type="predicted"/>
<evidence type="ECO:0000256" key="1">
    <source>
        <dbReference type="ARBA" id="ARBA00004651"/>
    </source>
</evidence>
<dbReference type="EMBL" id="CP002131">
    <property type="protein sequence ID" value="ADL08489.1"/>
    <property type="molecule type" value="Genomic_DNA"/>
</dbReference>
<feature type="transmembrane region" description="Helical" evidence="6">
    <location>
        <begin position="12"/>
        <end position="36"/>
    </location>
</feature>